<keyword evidence="15" id="KW-1185">Reference proteome</keyword>
<accession>A0A545AHL8</accession>
<evidence type="ECO:0000256" key="4">
    <source>
        <dbReference type="ARBA" id="ARBA00011738"/>
    </source>
</evidence>
<dbReference type="PROSITE" id="PS51257">
    <property type="entry name" value="PROKAR_LIPOPROTEIN"/>
    <property type="match status" value="1"/>
</dbReference>
<comment type="catalytic activity">
    <reaction evidence="11">
        <text>N(6)-(pyridoxal phosphate)-L-lysyl-[4-amino-5-hydroxymethyl-2-methylpyrimidine phosphate synthase] + L-histidyl-[4-amino-5-hydroxymethyl-2-methylpyrimidine phosphate synthase] + 2 Fe(3+) + 4 H2O = L-lysyl-[4-amino-5-hydroxymethyl-2-methylpyrimidine phosphate synthase] + (2S)-2-amino-5-hydroxy-4-oxopentanoyl-[4-amino-5-hydroxymethyl-2-methylpyrimidine phosphate synthase] + 4-amino-2-methyl-5-(phosphooxymethyl)pyrimidine + 3-oxopropanoate + 2 Fe(2+) + 2 H(+)</text>
        <dbReference type="Rhea" id="RHEA:65756"/>
        <dbReference type="Rhea" id="RHEA-COMP:16892"/>
        <dbReference type="Rhea" id="RHEA-COMP:16893"/>
        <dbReference type="Rhea" id="RHEA-COMP:16894"/>
        <dbReference type="Rhea" id="RHEA-COMP:16895"/>
        <dbReference type="ChEBI" id="CHEBI:15377"/>
        <dbReference type="ChEBI" id="CHEBI:15378"/>
        <dbReference type="ChEBI" id="CHEBI:29033"/>
        <dbReference type="ChEBI" id="CHEBI:29034"/>
        <dbReference type="ChEBI" id="CHEBI:29969"/>
        <dbReference type="ChEBI" id="CHEBI:29979"/>
        <dbReference type="ChEBI" id="CHEBI:33190"/>
        <dbReference type="ChEBI" id="CHEBI:58354"/>
        <dbReference type="ChEBI" id="CHEBI:143915"/>
        <dbReference type="ChEBI" id="CHEBI:157692"/>
    </reaction>
    <physiologicalReaction direction="left-to-right" evidence="11">
        <dbReference type="Rhea" id="RHEA:65757"/>
    </physiologicalReaction>
</comment>
<dbReference type="Pfam" id="PF09084">
    <property type="entry name" value="NMT1"/>
    <property type="match status" value="1"/>
</dbReference>
<protein>
    <recommendedName>
        <fullName evidence="10">Thiamine pyrimidine synthase</fullName>
    </recommendedName>
</protein>
<keyword evidence="8" id="KW-0784">Thiamine biosynthesis</keyword>
<evidence type="ECO:0000256" key="9">
    <source>
        <dbReference type="ARBA" id="ARBA00023004"/>
    </source>
</evidence>
<evidence type="ECO:0000256" key="5">
    <source>
        <dbReference type="ARBA" id="ARBA00022679"/>
    </source>
</evidence>
<dbReference type="PANTHER" id="PTHR31528:SF1">
    <property type="entry name" value="4-AMINO-5-HYDROXYMETHYL-2-METHYLPYRIMIDINE PHOSPHATE SYNTHASE THI11-RELATED"/>
    <property type="match status" value="1"/>
</dbReference>
<comment type="pathway">
    <text evidence="2">Cofactor biosynthesis; thiamine diphosphate biosynthesis.</text>
</comment>
<dbReference type="GO" id="GO:0009228">
    <property type="term" value="P:thiamine biosynthetic process"/>
    <property type="evidence" value="ECO:0007669"/>
    <property type="project" value="UniProtKB-KW"/>
</dbReference>
<dbReference type="InterPro" id="IPR015168">
    <property type="entry name" value="SsuA/THI5"/>
</dbReference>
<evidence type="ECO:0000259" key="13">
    <source>
        <dbReference type="Pfam" id="PF09084"/>
    </source>
</evidence>
<dbReference type="InterPro" id="IPR006311">
    <property type="entry name" value="TAT_signal"/>
</dbReference>
<dbReference type="PROSITE" id="PS51318">
    <property type="entry name" value="TAT"/>
    <property type="match status" value="1"/>
</dbReference>
<evidence type="ECO:0000256" key="7">
    <source>
        <dbReference type="ARBA" id="ARBA00022898"/>
    </source>
</evidence>
<evidence type="ECO:0000256" key="1">
    <source>
        <dbReference type="ARBA" id="ARBA00003469"/>
    </source>
</evidence>
<dbReference type="OrthoDB" id="174578at2"/>
<keyword evidence="7" id="KW-0663">Pyridoxal phosphate</keyword>
<evidence type="ECO:0000313" key="14">
    <source>
        <dbReference type="EMBL" id="TQS40185.1"/>
    </source>
</evidence>
<keyword evidence="6" id="KW-0479">Metal-binding</keyword>
<dbReference type="SUPFAM" id="SSF53850">
    <property type="entry name" value="Periplasmic binding protein-like II"/>
    <property type="match status" value="1"/>
</dbReference>
<feature type="domain" description="SsuA/THI5-like" evidence="13">
    <location>
        <begin position="61"/>
        <end position="273"/>
    </location>
</feature>
<keyword evidence="9" id="KW-0408">Iron</keyword>
<evidence type="ECO:0000256" key="11">
    <source>
        <dbReference type="ARBA" id="ARBA00048179"/>
    </source>
</evidence>
<evidence type="ECO:0000256" key="3">
    <source>
        <dbReference type="ARBA" id="ARBA00009406"/>
    </source>
</evidence>
<evidence type="ECO:0000256" key="12">
    <source>
        <dbReference type="SAM" id="SignalP"/>
    </source>
</evidence>
<dbReference type="InterPro" id="IPR027939">
    <property type="entry name" value="NMT1/THI5"/>
</dbReference>
<sequence>MNSARFSRRSILRAGALGGLAFGAAGVLAACGDDSSDASGSSSGTKGDYGTISLNLSWIKNHEFVGEYLATEKGYYTAAGFKDVMLVAGGTQTTAESLVLAGKVTIGLSSPPITAATLVNSNAPLKIIGATYQKNPFAIGSIETMTPIRTAKDLIGKRIGVQAGGNQTLFEGLLAANGIDKSQVEIVGVQYDDSILKAGKVDGFMTYITDDLQLSLAGYKPVIMSFADNGLPFVAETFTVLQDTITKKRDMLKAFLVAEIKGWTHAIKDPATAATLTVEKYGKDQKLTYADEYGGAVEIADRLIVSDDTNANGLFTMTDALIADNIKSLNTMGYPVKADDLFDLSLITEVYQENPDLKASITAPTDPTPSPSASS</sequence>
<dbReference type="AlphaFoldDB" id="A0A545AHL8"/>
<evidence type="ECO:0000256" key="10">
    <source>
        <dbReference type="ARBA" id="ARBA00033171"/>
    </source>
</evidence>
<keyword evidence="5" id="KW-0808">Transferase</keyword>
<reference evidence="14 15" key="1">
    <citation type="submission" date="2019-07" db="EMBL/GenBank/DDBJ databases">
        <title>Cryptosporangium phraense sp. nov., isolated from plant litter.</title>
        <authorList>
            <person name="Suriyachadkun C."/>
        </authorList>
    </citation>
    <scope>NUCLEOTIDE SEQUENCE [LARGE SCALE GENOMIC DNA]</scope>
    <source>
        <strain evidence="14 15">A-T 5661</strain>
    </source>
</reference>
<evidence type="ECO:0000256" key="2">
    <source>
        <dbReference type="ARBA" id="ARBA00004948"/>
    </source>
</evidence>
<organism evidence="14 15">
    <name type="scientific">Cryptosporangium phraense</name>
    <dbReference type="NCBI Taxonomy" id="2593070"/>
    <lineage>
        <taxon>Bacteria</taxon>
        <taxon>Bacillati</taxon>
        <taxon>Actinomycetota</taxon>
        <taxon>Actinomycetes</taxon>
        <taxon>Cryptosporangiales</taxon>
        <taxon>Cryptosporangiaceae</taxon>
        <taxon>Cryptosporangium</taxon>
    </lineage>
</organism>
<keyword evidence="12" id="KW-0732">Signal</keyword>
<dbReference type="InParanoid" id="A0A545AHL8"/>
<comment type="function">
    <text evidence="1">Responsible for the formation of the pyrimidine heterocycle in the thiamine biosynthesis pathway. Catalyzes the formation of hydroxymethylpyrimidine phosphate (HMP-P) from histidine and pyridoxal phosphate (PLP). The protein uses PLP and the active site histidine to form HMP-P, generating an inactive enzyme. The enzyme can only undergo a single turnover, which suggests it is a suicide enzyme.</text>
</comment>
<comment type="caution">
    <text evidence="14">The sequence shown here is derived from an EMBL/GenBank/DDBJ whole genome shotgun (WGS) entry which is preliminary data.</text>
</comment>
<dbReference type="RefSeq" id="WP_142709435.1">
    <property type="nucleotide sequence ID" value="NZ_VIRS01000046.1"/>
</dbReference>
<dbReference type="PANTHER" id="PTHR31528">
    <property type="entry name" value="4-AMINO-5-HYDROXYMETHYL-2-METHYLPYRIMIDINE PHOSPHATE SYNTHASE THI11-RELATED"/>
    <property type="match status" value="1"/>
</dbReference>
<dbReference type="EMBL" id="VIRS01000046">
    <property type="protein sequence ID" value="TQS40185.1"/>
    <property type="molecule type" value="Genomic_DNA"/>
</dbReference>
<evidence type="ECO:0000313" key="15">
    <source>
        <dbReference type="Proteomes" id="UP000317982"/>
    </source>
</evidence>
<feature type="chain" id="PRO_5021837550" description="Thiamine pyrimidine synthase" evidence="12">
    <location>
        <begin position="30"/>
        <end position="375"/>
    </location>
</feature>
<dbReference type="GO" id="GO:0046872">
    <property type="term" value="F:metal ion binding"/>
    <property type="evidence" value="ECO:0007669"/>
    <property type="project" value="UniProtKB-KW"/>
</dbReference>
<dbReference type="Gene3D" id="3.40.190.10">
    <property type="entry name" value="Periplasmic binding protein-like II"/>
    <property type="match status" value="2"/>
</dbReference>
<proteinExistence type="inferred from homology"/>
<dbReference type="GO" id="GO:0016740">
    <property type="term" value="F:transferase activity"/>
    <property type="evidence" value="ECO:0007669"/>
    <property type="project" value="UniProtKB-KW"/>
</dbReference>
<evidence type="ECO:0000256" key="8">
    <source>
        <dbReference type="ARBA" id="ARBA00022977"/>
    </source>
</evidence>
<name>A0A545AHL8_9ACTN</name>
<gene>
    <name evidence="14" type="ORF">FL583_36290</name>
</gene>
<feature type="signal peptide" evidence="12">
    <location>
        <begin position="1"/>
        <end position="29"/>
    </location>
</feature>
<dbReference type="Proteomes" id="UP000317982">
    <property type="component" value="Unassembled WGS sequence"/>
</dbReference>
<evidence type="ECO:0000256" key="6">
    <source>
        <dbReference type="ARBA" id="ARBA00022723"/>
    </source>
</evidence>
<comment type="similarity">
    <text evidence="3">Belongs to the NMT1/THI5 family.</text>
</comment>
<comment type="subunit">
    <text evidence="4">Homodimer.</text>
</comment>